<evidence type="ECO:0000256" key="3">
    <source>
        <dbReference type="ARBA" id="ARBA00022723"/>
    </source>
</evidence>
<evidence type="ECO:0000256" key="4">
    <source>
        <dbReference type="ARBA" id="ARBA00022771"/>
    </source>
</evidence>
<dbReference type="Gene3D" id="3.30.40.10">
    <property type="entry name" value="Zinc/RING finger domain, C3HC4 (zinc finger)"/>
    <property type="match status" value="1"/>
</dbReference>
<dbReference type="GO" id="GO:0006325">
    <property type="term" value="P:chromatin organization"/>
    <property type="evidence" value="ECO:0007669"/>
    <property type="project" value="UniProtKB-KW"/>
</dbReference>
<evidence type="ECO:0000256" key="12">
    <source>
        <dbReference type="SAM" id="MobiDB-lite"/>
    </source>
</evidence>
<evidence type="ECO:0000313" key="15">
    <source>
        <dbReference type="Proteomes" id="UP000320762"/>
    </source>
</evidence>
<dbReference type="GO" id="GO:0008270">
    <property type="term" value="F:zinc ion binding"/>
    <property type="evidence" value="ECO:0007669"/>
    <property type="project" value="UniProtKB-KW"/>
</dbReference>
<feature type="binding site" evidence="9">
    <location>
        <position position="324"/>
    </location>
    <ligand>
        <name>Zn(2+)</name>
        <dbReference type="ChEBI" id="CHEBI:29105"/>
        <label>2</label>
    </ligand>
</feature>
<feature type="binding site" evidence="9">
    <location>
        <position position="335"/>
    </location>
    <ligand>
        <name>Zn(2+)</name>
        <dbReference type="ChEBI" id="CHEBI:29105"/>
        <label>1</label>
    </ligand>
</feature>
<feature type="binding site" evidence="9">
    <location>
        <position position="313"/>
    </location>
    <ligand>
        <name>Zn(2+)</name>
        <dbReference type="ChEBI" id="CHEBI:29105"/>
        <label>1</label>
    </ligand>
</feature>
<evidence type="ECO:0000256" key="6">
    <source>
        <dbReference type="ARBA" id="ARBA00022853"/>
    </source>
</evidence>
<feature type="binding site" evidence="9">
    <location>
        <position position="353"/>
    </location>
    <ligand>
        <name>Zn(2+)</name>
        <dbReference type="ChEBI" id="CHEBI:29105"/>
        <label>2</label>
    </ligand>
</feature>
<feature type="binding site" evidence="9">
    <location>
        <position position="311"/>
    </location>
    <ligand>
        <name>Zn(2+)</name>
        <dbReference type="ChEBI" id="CHEBI:29105"/>
        <label>1</label>
    </ligand>
</feature>
<comment type="caution">
    <text evidence="14">The sequence shown here is derived from an EMBL/GenBank/DDBJ whole genome shotgun (WGS) entry which is preliminary data.</text>
</comment>
<dbReference type="PROSITE" id="PS01359">
    <property type="entry name" value="ZF_PHD_1"/>
    <property type="match status" value="1"/>
</dbReference>
<feature type="compositionally biased region" description="Basic and acidic residues" evidence="12">
    <location>
        <begin position="264"/>
        <end position="273"/>
    </location>
</feature>
<keyword evidence="4 10" id="KW-0863">Zinc-finger</keyword>
<dbReference type="Proteomes" id="UP000320762">
    <property type="component" value="Unassembled WGS sequence"/>
</dbReference>
<feature type="site" description="Histone H3K4me3 binding" evidence="8">
    <location>
        <position position="325"/>
    </location>
</feature>
<keyword evidence="3 9" id="KW-0479">Metal-binding</keyword>
<comment type="subunit">
    <text evidence="11">Component of an histone acetyltransferase complex. Interacts with H3K4me3 and to a lesser extent with H3K4me2.</text>
</comment>
<dbReference type="InterPro" id="IPR028651">
    <property type="entry name" value="ING_fam"/>
</dbReference>
<dbReference type="OrthoDB" id="2505961at2759"/>
<dbReference type="Gene3D" id="6.10.140.1740">
    <property type="match status" value="1"/>
</dbReference>
<dbReference type="PANTHER" id="PTHR10333:SF42">
    <property type="entry name" value="INHIBITOR OF GROWTH PROTEIN 5"/>
    <property type="match status" value="1"/>
</dbReference>
<dbReference type="EMBL" id="VDMD01000042">
    <property type="protein sequence ID" value="TRM57773.1"/>
    <property type="molecule type" value="Genomic_DNA"/>
</dbReference>
<dbReference type="InterPro" id="IPR019787">
    <property type="entry name" value="Znf_PHD-finger"/>
</dbReference>
<dbReference type="PANTHER" id="PTHR10333">
    <property type="entry name" value="INHIBITOR OF GROWTH PROTEIN"/>
    <property type="match status" value="1"/>
</dbReference>
<dbReference type="PROSITE" id="PS50016">
    <property type="entry name" value="ZF_PHD_2"/>
    <property type="match status" value="1"/>
</dbReference>
<evidence type="ECO:0000256" key="8">
    <source>
        <dbReference type="PIRSR" id="PIRSR628651-50"/>
    </source>
</evidence>
<name>A0A550BZ36_9AGAR</name>
<evidence type="ECO:0000256" key="5">
    <source>
        <dbReference type="ARBA" id="ARBA00022833"/>
    </source>
</evidence>
<dbReference type="Pfam" id="PF12998">
    <property type="entry name" value="ING"/>
    <property type="match status" value="1"/>
</dbReference>
<dbReference type="InterPro" id="IPR024610">
    <property type="entry name" value="ING_N_histone-binding"/>
</dbReference>
<feature type="domain" description="PHD-type" evidence="13">
    <location>
        <begin position="308"/>
        <end position="359"/>
    </location>
</feature>
<dbReference type="SMART" id="SM00249">
    <property type="entry name" value="PHD"/>
    <property type="match status" value="1"/>
</dbReference>
<dbReference type="InterPro" id="IPR019786">
    <property type="entry name" value="Zinc_finger_PHD-type_CS"/>
</dbReference>
<evidence type="ECO:0000256" key="11">
    <source>
        <dbReference type="RuleBase" id="RU361213"/>
    </source>
</evidence>
<dbReference type="GO" id="GO:0005634">
    <property type="term" value="C:nucleus"/>
    <property type="evidence" value="ECO:0007669"/>
    <property type="project" value="UniProtKB-SubCell"/>
</dbReference>
<evidence type="ECO:0000256" key="2">
    <source>
        <dbReference type="ARBA" id="ARBA00010210"/>
    </source>
</evidence>
<evidence type="ECO:0000256" key="10">
    <source>
        <dbReference type="PROSITE-ProRule" id="PRU00146"/>
    </source>
</evidence>
<evidence type="ECO:0000256" key="1">
    <source>
        <dbReference type="ARBA" id="ARBA00004123"/>
    </source>
</evidence>
<dbReference type="InterPro" id="IPR001965">
    <property type="entry name" value="Znf_PHD"/>
</dbReference>
<dbReference type="CDD" id="cd15505">
    <property type="entry name" value="PHD_ING"/>
    <property type="match status" value="1"/>
</dbReference>
<evidence type="ECO:0000313" key="14">
    <source>
        <dbReference type="EMBL" id="TRM57773.1"/>
    </source>
</evidence>
<comment type="similarity">
    <text evidence="2 11">Belongs to the ING family.</text>
</comment>
<keyword evidence="6 11" id="KW-0156">Chromatin regulator</keyword>
<evidence type="ECO:0000259" key="13">
    <source>
        <dbReference type="PROSITE" id="PS50016"/>
    </source>
</evidence>
<dbReference type="SMART" id="SM01408">
    <property type="entry name" value="ING"/>
    <property type="match status" value="1"/>
</dbReference>
<reference evidence="14 15" key="1">
    <citation type="journal article" date="2019" name="New Phytol.">
        <title>Comparative genomics reveals unique wood-decay strategies and fruiting body development in the Schizophyllaceae.</title>
        <authorList>
            <person name="Almasi E."/>
            <person name="Sahu N."/>
            <person name="Krizsan K."/>
            <person name="Balint B."/>
            <person name="Kovacs G.M."/>
            <person name="Kiss B."/>
            <person name="Cseklye J."/>
            <person name="Drula E."/>
            <person name="Henrissat B."/>
            <person name="Nagy I."/>
            <person name="Chovatia M."/>
            <person name="Adam C."/>
            <person name="LaButti K."/>
            <person name="Lipzen A."/>
            <person name="Riley R."/>
            <person name="Grigoriev I.V."/>
            <person name="Nagy L.G."/>
        </authorList>
    </citation>
    <scope>NUCLEOTIDE SEQUENCE [LARGE SCALE GENOMIC DNA]</scope>
    <source>
        <strain evidence="14 15">NL-1724</strain>
    </source>
</reference>
<feature type="compositionally biased region" description="Polar residues" evidence="12">
    <location>
        <begin position="244"/>
        <end position="258"/>
    </location>
</feature>
<feature type="binding site" evidence="9">
    <location>
        <position position="338"/>
    </location>
    <ligand>
        <name>Zn(2+)</name>
        <dbReference type="ChEBI" id="CHEBI:29105"/>
        <label>1</label>
    </ligand>
</feature>
<dbReference type="STRING" id="97359.A0A550BZ36"/>
<feature type="binding site" evidence="9">
    <location>
        <position position="356"/>
    </location>
    <ligand>
        <name>Zn(2+)</name>
        <dbReference type="ChEBI" id="CHEBI:29105"/>
        <label>2</label>
    </ligand>
</feature>
<dbReference type="GO" id="GO:0006355">
    <property type="term" value="P:regulation of DNA-templated transcription"/>
    <property type="evidence" value="ECO:0007669"/>
    <property type="project" value="TreeGrafter"/>
</dbReference>
<keyword evidence="7 11" id="KW-0539">Nucleus</keyword>
<comment type="subcellular location">
    <subcellularLocation>
        <location evidence="1 11">Nucleus</location>
    </subcellularLocation>
</comment>
<protein>
    <recommendedName>
        <fullName evidence="11">Chromatin modification-related protein</fullName>
    </recommendedName>
</protein>
<dbReference type="SUPFAM" id="SSF57903">
    <property type="entry name" value="FYVE/PHD zinc finger"/>
    <property type="match status" value="1"/>
</dbReference>
<comment type="function">
    <text evidence="11">Component of an histone acetyltransferase complex.</text>
</comment>
<feature type="region of interest" description="Disordered" evidence="12">
    <location>
        <begin position="161"/>
        <end position="302"/>
    </location>
</feature>
<sequence length="379" mass="41771">MAPRKVLPLETATEAPYALALLSEYTHTLDSLPVDLSRNFADLRELDAVLSSSMASITSKITHLVALLEEPTASRTERLYLLSDIAEEAKRLKLGGEDKIRVACQAADNLKSHMHHLRTLTEHVPGFDARTLIRKTTYPHVNPRRFHPYLHEHGRRRIPRSGLTAMAADPSDASPFKRRAEEHPSPRKDRAAELKRANGRAKTHRAVSPSDTMIDVTDHNPPTSSVRAAGTSTNGARRARPAQQRESVQPPSVRSAQPSAIRPSEPRSVRDDYPLPSSISAQPPARRMSTPPLPANDEEDGHDADPNALYCLCKGPSAGRMIACDNSSCPTEWFHMTCIGLAEEPAEDEKWYCDDCVAKMSKRAPRGGGKRRNGAGRGR</sequence>
<accession>A0A550BZ36</accession>
<dbReference type="Pfam" id="PF00628">
    <property type="entry name" value="PHD"/>
    <property type="match status" value="1"/>
</dbReference>
<keyword evidence="15" id="KW-1185">Reference proteome</keyword>
<evidence type="ECO:0000256" key="9">
    <source>
        <dbReference type="PIRSR" id="PIRSR628651-51"/>
    </source>
</evidence>
<dbReference type="CDD" id="cd16859">
    <property type="entry name" value="ING_ING4_5"/>
    <property type="match status" value="1"/>
</dbReference>
<dbReference type="AlphaFoldDB" id="A0A550BZ36"/>
<keyword evidence="5 9" id="KW-0862">Zinc</keyword>
<feature type="compositionally biased region" description="Basic and acidic residues" evidence="12">
    <location>
        <begin position="178"/>
        <end position="196"/>
    </location>
</feature>
<gene>
    <name evidence="14" type="ORF">BD626DRAFT_411418</name>
</gene>
<dbReference type="InterPro" id="IPR011011">
    <property type="entry name" value="Znf_FYVE_PHD"/>
</dbReference>
<feature type="compositionally biased region" description="Polar residues" evidence="12">
    <location>
        <begin position="220"/>
        <end position="235"/>
    </location>
</feature>
<dbReference type="GO" id="GO:0000785">
    <property type="term" value="C:chromatin"/>
    <property type="evidence" value="ECO:0007669"/>
    <property type="project" value="UniProtKB-ARBA"/>
</dbReference>
<feature type="site" description="Histone H3K4me3 binding" evidence="8">
    <location>
        <position position="333"/>
    </location>
</feature>
<evidence type="ECO:0000256" key="7">
    <source>
        <dbReference type="ARBA" id="ARBA00023242"/>
    </source>
</evidence>
<comment type="domain">
    <text evidence="11">The PHD-type zinc finger mediates the binding to H3K4me3.</text>
</comment>
<feature type="site" description="Histone H3K4me3 binding" evidence="8">
    <location>
        <position position="310"/>
    </location>
</feature>
<feature type="binding site" evidence="9">
    <location>
        <position position="329"/>
    </location>
    <ligand>
        <name>Zn(2+)</name>
        <dbReference type="ChEBI" id="CHEBI:29105"/>
        <label>2</label>
    </ligand>
</feature>
<proteinExistence type="inferred from homology"/>
<feature type="site" description="Histone H3K4me3 binding" evidence="8">
    <location>
        <position position="321"/>
    </location>
</feature>
<organism evidence="14 15">
    <name type="scientific">Schizophyllum amplum</name>
    <dbReference type="NCBI Taxonomy" id="97359"/>
    <lineage>
        <taxon>Eukaryota</taxon>
        <taxon>Fungi</taxon>
        <taxon>Dikarya</taxon>
        <taxon>Basidiomycota</taxon>
        <taxon>Agaricomycotina</taxon>
        <taxon>Agaricomycetes</taxon>
        <taxon>Agaricomycetidae</taxon>
        <taxon>Agaricales</taxon>
        <taxon>Schizophyllaceae</taxon>
        <taxon>Schizophyllum</taxon>
    </lineage>
</organism>
<dbReference type="InterPro" id="IPR013083">
    <property type="entry name" value="Znf_RING/FYVE/PHD"/>
</dbReference>